<organism evidence="2 3">
    <name type="scientific">Roseivirga pacifica</name>
    <dbReference type="NCBI Taxonomy" id="1267423"/>
    <lineage>
        <taxon>Bacteria</taxon>
        <taxon>Pseudomonadati</taxon>
        <taxon>Bacteroidota</taxon>
        <taxon>Cytophagia</taxon>
        <taxon>Cytophagales</taxon>
        <taxon>Roseivirgaceae</taxon>
        <taxon>Roseivirga</taxon>
    </lineage>
</organism>
<dbReference type="Pfam" id="PF17170">
    <property type="entry name" value="DUF5128"/>
    <property type="match status" value="1"/>
</dbReference>
<evidence type="ECO:0000313" key="3">
    <source>
        <dbReference type="Proteomes" id="UP000199437"/>
    </source>
</evidence>
<dbReference type="GeneID" id="99988409"/>
<dbReference type="PROSITE" id="PS51257">
    <property type="entry name" value="PROKAR_LIPOPROTEIN"/>
    <property type="match status" value="1"/>
</dbReference>
<dbReference type="InterPro" id="IPR011042">
    <property type="entry name" value="6-blade_b-propeller_TolB-like"/>
</dbReference>
<feature type="chain" id="PRO_5011778308" evidence="1">
    <location>
        <begin position="21"/>
        <end position="382"/>
    </location>
</feature>
<dbReference type="OrthoDB" id="832665at2"/>
<keyword evidence="1" id="KW-0732">Signal</keyword>
<dbReference type="Proteomes" id="UP000199437">
    <property type="component" value="Unassembled WGS sequence"/>
</dbReference>
<evidence type="ECO:0000313" key="2">
    <source>
        <dbReference type="EMBL" id="SEW41404.1"/>
    </source>
</evidence>
<accession>A0A1I0RK26</accession>
<dbReference type="Gene3D" id="2.120.10.30">
    <property type="entry name" value="TolB, C-terminal domain"/>
    <property type="match status" value="1"/>
</dbReference>
<keyword evidence="3" id="KW-1185">Reference proteome</keyword>
<dbReference type="STRING" id="1267423.SAMN05216290_3741"/>
<feature type="signal peptide" evidence="1">
    <location>
        <begin position="1"/>
        <end position="20"/>
    </location>
</feature>
<dbReference type="AlphaFoldDB" id="A0A1I0RK26"/>
<gene>
    <name evidence="2" type="ORF">SAMN05216290_3741</name>
</gene>
<reference evidence="3" key="1">
    <citation type="submission" date="2016-10" db="EMBL/GenBank/DDBJ databases">
        <authorList>
            <person name="Varghese N."/>
            <person name="Submissions S."/>
        </authorList>
    </citation>
    <scope>NUCLEOTIDE SEQUENCE [LARGE SCALE GENOMIC DNA]</scope>
    <source>
        <strain evidence="3">CGMCC 1.12402</strain>
    </source>
</reference>
<dbReference type="RefSeq" id="WP_090260707.1">
    <property type="nucleotide sequence ID" value="NZ_FOIR01000004.1"/>
</dbReference>
<proteinExistence type="predicted"/>
<protein>
    <submittedName>
        <fullName evidence="2">6-bladed beta-propeller protein</fullName>
    </submittedName>
</protein>
<dbReference type="EMBL" id="FOIR01000004">
    <property type="protein sequence ID" value="SEW41404.1"/>
    <property type="molecule type" value="Genomic_DNA"/>
</dbReference>
<name>A0A1I0RK26_9BACT</name>
<sequence>MNTRLYLMLPLVLLVAACGSAPKENVSTEASFYSYPIDRNAPKVDFYDQIESVRLLGLEETDESLLQPFLVHLPTDNELLIVDEGSGVVYRYSKQGEYIDKFSHKGDGPEEYAGMQNTFWDGTALVTFDNRNSELLSYTATGEFISTEKLPTRVMHVMKRGNTWYWSKGNILNEDSLKYNLLVADEALKIQQYLKPVGEADPFPIMGSINDLRTFNDKILFNTLISDSVFVVETDTVAPFIHFDFGDEWFWTEEMRGDAGMAMGAIEQANKVWVFNWFLTNDRVELSYNLSFNDSRRGFIERKTGKFYHYSGEALEKIPVQYFGVDDTADAFFGTTNFEGLEKMVEGLDESQIEVLGSLSLEDMLNMENPTLIWVTFKPTVE</sequence>
<evidence type="ECO:0000256" key="1">
    <source>
        <dbReference type="SAM" id="SignalP"/>
    </source>
</evidence>